<dbReference type="Pfam" id="PF00069">
    <property type="entry name" value="Pkinase"/>
    <property type="match status" value="1"/>
</dbReference>
<dbReference type="CDD" id="cd00180">
    <property type="entry name" value="PKc"/>
    <property type="match status" value="1"/>
</dbReference>
<dbReference type="PANTHER" id="PTHR11042:SF138">
    <property type="entry name" value="SERINE_THREONINE-PROTEIN KINASE IKS1-RELATED"/>
    <property type="match status" value="1"/>
</dbReference>
<dbReference type="InterPro" id="IPR050339">
    <property type="entry name" value="CC_SR_Kinase"/>
</dbReference>
<keyword evidence="6 10" id="KW-0067">ATP-binding</keyword>
<dbReference type="PANTHER" id="PTHR11042">
    <property type="entry name" value="EUKARYOTIC TRANSLATION INITIATION FACTOR 2-ALPHA KINASE EIF2-ALPHA KINASE -RELATED"/>
    <property type="match status" value="1"/>
</dbReference>
<dbReference type="InterPro" id="IPR011009">
    <property type="entry name" value="Kinase-like_dom_sf"/>
</dbReference>
<feature type="domain" description="Protein kinase" evidence="12">
    <location>
        <begin position="203"/>
        <end position="478"/>
    </location>
</feature>
<dbReference type="Gene3D" id="3.30.200.20">
    <property type="entry name" value="Phosphorylase Kinase, domain 1"/>
    <property type="match status" value="1"/>
</dbReference>
<comment type="similarity">
    <text evidence="7">Belongs to the protein kinase superfamily. Ser/Thr protein kinase family. GCN2 subfamily.</text>
</comment>
<evidence type="ECO:0000256" key="8">
    <source>
        <dbReference type="ARBA" id="ARBA00047899"/>
    </source>
</evidence>
<evidence type="ECO:0000256" key="11">
    <source>
        <dbReference type="SAM" id="MobiDB-lite"/>
    </source>
</evidence>
<protein>
    <recommendedName>
        <fullName evidence="1">non-specific serine/threonine protein kinase</fullName>
        <ecNumber evidence="1">2.7.11.1</ecNumber>
    </recommendedName>
</protein>
<dbReference type="PROSITE" id="PS00107">
    <property type="entry name" value="PROTEIN_KINASE_ATP"/>
    <property type="match status" value="1"/>
</dbReference>
<dbReference type="VEuPathDB" id="TriTrypDB:TvY486_0300880"/>
<keyword evidence="2" id="KW-0723">Serine/threonine-protein kinase</keyword>
<sequence length="609" mass="66661">MMSHVSSVDEAPVGEGDGAGGSVFLVRSTSPCSGELAIVPPPSQMRLTRRPHNSFTLSPWRGSHTHLSVAAVCPTCRRPLADAELRDGTSPIGERHFGPQYFRALGNGPGSGLLSICGGASESLPSPQPATKVVTSFIGASVDNHTVENEEDCGALDDECGATTIFREPHGEPMDDAGYGQRDGARGAKGTHEEECGYYRQHFLEIRKLGSGTFGGVYLCQHVMEGVALGHFALKKIPVGDNLTYLQEVLREVRILEEVKRHPNMVEYKHSWVDTAQLADFGPPVRCLFILMEYATMGSLDAYLERHGMALPTVAVWYFFLSAVAGTAHLHRKNIVHRDLKPQNLLLTGQPEDVPRVLVSDFGTASLLSELSYERTGGTGTVEYMAPELFECVPGREGTYMYSHTTAADVWSLGMILHYLACNGTLPTRLPNGGVLLEVERRSPYSRPPEMVELIRVMLHRDPAKRPTCEELLQSTVVRAIMRTLRMANIIADVFPNGASRSRSQRSTPVTPRSGCSGSRWAVEGGISNRLEGFSLDTPRSVPSPRVHPLRLDGCRERRRLQSPSEEPLMLQYGMPVPSRGAGATAARLLKPAMLEKGVQTDHVKIVYE</sequence>
<evidence type="ECO:0000256" key="7">
    <source>
        <dbReference type="ARBA" id="ARBA00037982"/>
    </source>
</evidence>
<dbReference type="EMBL" id="HE573019">
    <property type="protein sequence ID" value="CCC46896.1"/>
    <property type="molecule type" value="Genomic_DNA"/>
</dbReference>
<feature type="compositionally biased region" description="Polar residues" evidence="11">
    <location>
        <begin position="499"/>
        <end position="517"/>
    </location>
</feature>
<evidence type="ECO:0000256" key="1">
    <source>
        <dbReference type="ARBA" id="ARBA00012513"/>
    </source>
</evidence>
<dbReference type="InterPro" id="IPR008271">
    <property type="entry name" value="Ser/Thr_kinase_AS"/>
</dbReference>
<evidence type="ECO:0000256" key="3">
    <source>
        <dbReference type="ARBA" id="ARBA00022679"/>
    </source>
</evidence>
<evidence type="ECO:0000256" key="9">
    <source>
        <dbReference type="ARBA" id="ARBA00048679"/>
    </source>
</evidence>
<evidence type="ECO:0000256" key="6">
    <source>
        <dbReference type="ARBA" id="ARBA00022840"/>
    </source>
</evidence>
<evidence type="ECO:0000256" key="2">
    <source>
        <dbReference type="ARBA" id="ARBA00022527"/>
    </source>
</evidence>
<dbReference type="EC" id="2.7.11.1" evidence="1"/>
<dbReference type="SUPFAM" id="SSF56112">
    <property type="entry name" value="Protein kinase-like (PK-like)"/>
    <property type="match status" value="1"/>
</dbReference>
<dbReference type="Gene3D" id="1.10.510.10">
    <property type="entry name" value="Transferase(Phosphotransferase) domain 1"/>
    <property type="match status" value="1"/>
</dbReference>
<feature type="region of interest" description="Disordered" evidence="11">
    <location>
        <begin position="166"/>
        <end position="187"/>
    </location>
</feature>
<dbReference type="InterPro" id="IPR017441">
    <property type="entry name" value="Protein_kinase_ATP_BS"/>
</dbReference>
<feature type="binding site" evidence="10">
    <location>
        <position position="235"/>
    </location>
    <ligand>
        <name>ATP</name>
        <dbReference type="ChEBI" id="CHEBI:30616"/>
    </ligand>
</feature>
<evidence type="ECO:0000256" key="5">
    <source>
        <dbReference type="ARBA" id="ARBA00022777"/>
    </source>
</evidence>
<gene>
    <name evidence="13" type="ORF">TVY486_0300880</name>
</gene>
<dbReference type="FunFam" id="3.30.200.20:FF:000306">
    <property type="entry name" value="IKS protein kinase"/>
    <property type="match status" value="1"/>
</dbReference>
<dbReference type="GO" id="GO:0005524">
    <property type="term" value="F:ATP binding"/>
    <property type="evidence" value="ECO:0007669"/>
    <property type="project" value="UniProtKB-UniRule"/>
</dbReference>
<dbReference type="SMART" id="SM00220">
    <property type="entry name" value="S_TKc"/>
    <property type="match status" value="1"/>
</dbReference>
<keyword evidence="5" id="KW-0418">Kinase</keyword>
<dbReference type="PROSITE" id="PS00108">
    <property type="entry name" value="PROTEIN_KINASE_ST"/>
    <property type="match status" value="1"/>
</dbReference>
<dbReference type="GO" id="GO:0005634">
    <property type="term" value="C:nucleus"/>
    <property type="evidence" value="ECO:0007669"/>
    <property type="project" value="TreeGrafter"/>
</dbReference>
<evidence type="ECO:0000256" key="10">
    <source>
        <dbReference type="PROSITE-ProRule" id="PRU10141"/>
    </source>
</evidence>
<organism evidence="13">
    <name type="scientific">Trypanosoma vivax (strain Y486)</name>
    <dbReference type="NCBI Taxonomy" id="1055687"/>
    <lineage>
        <taxon>Eukaryota</taxon>
        <taxon>Discoba</taxon>
        <taxon>Euglenozoa</taxon>
        <taxon>Kinetoplastea</taxon>
        <taxon>Metakinetoplastina</taxon>
        <taxon>Trypanosomatida</taxon>
        <taxon>Trypanosomatidae</taxon>
        <taxon>Trypanosoma</taxon>
        <taxon>Duttonella</taxon>
    </lineage>
</organism>
<comment type="catalytic activity">
    <reaction evidence="8">
        <text>L-threonyl-[protein] + ATP = O-phospho-L-threonyl-[protein] + ADP + H(+)</text>
        <dbReference type="Rhea" id="RHEA:46608"/>
        <dbReference type="Rhea" id="RHEA-COMP:11060"/>
        <dbReference type="Rhea" id="RHEA-COMP:11605"/>
        <dbReference type="ChEBI" id="CHEBI:15378"/>
        <dbReference type="ChEBI" id="CHEBI:30013"/>
        <dbReference type="ChEBI" id="CHEBI:30616"/>
        <dbReference type="ChEBI" id="CHEBI:61977"/>
        <dbReference type="ChEBI" id="CHEBI:456216"/>
        <dbReference type="EC" id="2.7.11.1"/>
    </reaction>
</comment>
<dbReference type="AlphaFoldDB" id="G0TSG9"/>
<comment type="catalytic activity">
    <reaction evidence="9">
        <text>L-seryl-[protein] + ATP = O-phospho-L-seryl-[protein] + ADP + H(+)</text>
        <dbReference type="Rhea" id="RHEA:17989"/>
        <dbReference type="Rhea" id="RHEA-COMP:9863"/>
        <dbReference type="Rhea" id="RHEA-COMP:11604"/>
        <dbReference type="ChEBI" id="CHEBI:15378"/>
        <dbReference type="ChEBI" id="CHEBI:29999"/>
        <dbReference type="ChEBI" id="CHEBI:30616"/>
        <dbReference type="ChEBI" id="CHEBI:83421"/>
        <dbReference type="ChEBI" id="CHEBI:456216"/>
        <dbReference type="EC" id="2.7.11.1"/>
    </reaction>
</comment>
<accession>G0TSG9</accession>
<name>G0TSG9_TRYVY</name>
<evidence type="ECO:0000313" key="13">
    <source>
        <dbReference type="EMBL" id="CCC46896.1"/>
    </source>
</evidence>
<proteinExistence type="inferred from homology"/>
<dbReference type="GO" id="GO:0005737">
    <property type="term" value="C:cytoplasm"/>
    <property type="evidence" value="ECO:0007669"/>
    <property type="project" value="TreeGrafter"/>
</dbReference>
<evidence type="ECO:0000259" key="12">
    <source>
        <dbReference type="PROSITE" id="PS50011"/>
    </source>
</evidence>
<evidence type="ECO:0000256" key="4">
    <source>
        <dbReference type="ARBA" id="ARBA00022741"/>
    </source>
</evidence>
<dbReference type="InterPro" id="IPR000719">
    <property type="entry name" value="Prot_kinase_dom"/>
</dbReference>
<dbReference type="GO" id="GO:0004674">
    <property type="term" value="F:protein serine/threonine kinase activity"/>
    <property type="evidence" value="ECO:0007669"/>
    <property type="project" value="UniProtKB-KW"/>
</dbReference>
<feature type="region of interest" description="Disordered" evidence="11">
    <location>
        <begin position="498"/>
        <end position="519"/>
    </location>
</feature>
<dbReference type="OMA" id="THEEECG"/>
<keyword evidence="3" id="KW-0808">Transferase</keyword>
<reference evidence="13" key="1">
    <citation type="journal article" date="2012" name="Proc. Natl. Acad. Sci. U.S.A.">
        <title>Antigenic diversity is generated by distinct evolutionary mechanisms in African trypanosome species.</title>
        <authorList>
            <person name="Jackson A.P."/>
            <person name="Berry A."/>
            <person name="Aslett M."/>
            <person name="Allison H.C."/>
            <person name="Burton P."/>
            <person name="Vavrova-Anderson J."/>
            <person name="Brown R."/>
            <person name="Browne H."/>
            <person name="Corton N."/>
            <person name="Hauser H."/>
            <person name="Gamble J."/>
            <person name="Gilderthorp R."/>
            <person name="Marcello L."/>
            <person name="McQuillan J."/>
            <person name="Otto T.D."/>
            <person name="Quail M.A."/>
            <person name="Sanders M.J."/>
            <person name="van Tonder A."/>
            <person name="Ginger M.L."/>
            <person name="Field M.C."/>
            <person name="Barry J.D."/>
            <person name="Hertz-Fowler C."/>
            <person name="Berriman M."/>
        </authorList>
    </citation>
    <scope>NUCLEOTIDE SEQUENCE</scope>
    <source>
        <strain evidence="13">Y486</strain>
    </source>
</reference>
<keyword evidence="4 10" id="KW-0547">Nucleotide-binding</keyword>
<dbReference type="PROSITE" id="PS50011">
    <property type="entry name" value="PROTEIN_KINASE_DOM"/>
    <property type="match status" value="1"/>
</dbReference>